<evidence type="ECO:0000256" key="5">
    <source>
        <dbReference type="RuleBase" id="RU364012"/>
    </source>
</evidence>
<dbReference type="EMBL" id="JAHUZN010000007">
    <property type="protein sequence ID" value="KAG8487920.1"/>
    <property type="molecule type" value="Genomic_DNA"/>
</dbReference>
<feature type="region of interest" description="Disordered" evidence="7">
    <location>
        <begin position="520"/>
        <end position="559"/>
    </location>
</feature>
<evidence type="ECO:0000256" key="4">
    <source>
        <dbReference type="ARBA" id="ARBA00023089"/>
    </source>
</evidence>
<accession>A0A8J5YVX0</accession>
<keyword evidence="3 5" id="KW-0221">Differentiation</keyword>
<gene>
    <name evidence="8" type="ORF">CXB51_018046</name>
</gene>
<sequence length="821" mass="90224">MAKPSLPSIKLNCTAIKQDPLDSPPPSLPPRLPIPPPLAVVKTEPEQQQPQQEQLQLQLQEQEERQPHLLKSIDDLASFSTAIQAFKYRFDELTKHLDFINQAIGSKFNEQSTQIEPQPSPKSTQKVPKTVSPSVSSRYGIGNLCKRMRSKRVRKYIITHLSDIPKLREEVPAALKLAPEPAQLVLDCIGRFFLVGKKTQIKVPYIPLARQASLLVLEFFLLMMRGEGGFLIAANVKVEARKRAAEWRKRLIGEGGLDKANETDAKGLLLFAACFGIPEVFSNEDLGVLFKLTNLSGISDAAVGRTSNNSSSCPVSGCQVLSPFFVESPEGFAKINALVGEDTTYKAHDSSGTIVGDSANTLKIFSKEVGPSTVNGAPTMIGIIPVLEEADKTLRRGHTYHCWGFDIIESMVKNGMPFEAVEVASIFGLEDKFSSKTMLTSFSQKSTKAFEGAKQEANKSHVALKKANEKQLDALKSIVHYSENRSIDATEPLGSWQIKEKIVTLEEEIVELKKRIEEKKMKKRKRNEKGSSSTVKSQEMKRSRLATEGSPLPKSEANQLCEQPTTILSKGDGLVPISSNANNSPVTSAAPHGSTCCFPENGIAQMGKANEKQLGALELIVQYPENCSNDVTELLGSIQFEKKIVKLEERVAELHKRLEEKKIKPNRKLDEMGPSSTVKSKEMKQSRFATKGSPLPKSNVNQSHEQPSAILAEGMKLYDGLVPHSCHADDYPVASAAPHGSTNFFPKTEMDQIGGTTNVRSGCISGNGLPYRWQQGYVAQSTSKWFADLFGSSPSIEGFVGLPDRTIRTLADLYRFADSLG</sequence>
<organism evidence="8 9">
    <name type="scientific">Gossypium anomalum</name>
    <dbReference type="NCBI Taxonomy" id="47600"/>
    <lineage>
        <taxon>Eukaryota</taxon>
        <taxon>Viridiplantae</taxon>
        <taxon>Streptophyta</taxon>
        <taxon>Embryophyta</taxon>
        <taxon>Tracheophyta</taxon>
        <taxon>Spermatophyta</taxon>
        <taxon>Magnoliopsida</taxon>
        <taxon>eudicotyledons</taxon>
        <taxon>Gunneridae</taxon>
        <taxon>Pentapetalae</taxon>
        <taxon>rosids</taxon>
        <taxon>malvids</taxon>
        <taxon>Malvales</taxon>
        <taxon>Malvaceae</taxon>
        <taxon>Malvoideae</taxon>
        <taxon>Gossypium</taxon>
    </lineage>
</organism>
<feature type="compositionally biased region" description="Pro residues" evidence="7">
    <location>
        <begin position="22"/>
        <end position="38"/>
    </location>
</feature>
<evidence type="ECO:0000313" key="8">
    <source>
        <dbReference type="EMBL" id="KAG8487920.1"/>
    </source>
</evidence>
<dbReference type="GO" id="GO:0009908">
    <property type="term" value="P:flower development"/>
    <property type="evidence" value="ECO:0007669"/>
    <property type="project" value="UniProtKB-KW"/>
</dbReference>
<evidence type="ECO:0000256" key="2">
    <source>
        <dbReference type="ARBA" id="ARBA00022473"/>
    </source>
</evidence>
<name>A0A8J5YVX0_9ROSI</name>
<dbReference type="InterPro" id="IPR012474">
    <property type="entry name" value="Frigida"/>
</dbReference>
<feature type="region of interest" description="Disordered" evidence="7">
    <location>
        <begin position="110"/>
        <end position="134"/>
    </location>
</feature>
<dbReference type="Pfam" id="PF07899">
    <property type="entry name" value="Frigida"/>
    <property type="match status" value="2"/>
</dbReference>
<dbReference type="GO" id="GO:0030154">
    <property type="term" value="P:cell differentiation"/>
    <property type="evidence" value="ECO:0007669"/>
    <property type="project" value="UniProtKB-KW"/>
</dbReference>
<keyword evidence="6" id="KW-0175">Coiled coil</keyword>
<proteinExistence type="inferred from homology"/>
<feature type="compositionally biased region" description="Low complexity" evidence="7">
    <location>
        <begin position="46"/>
        <end position="60"/>
    </location>
</feature>
<evidence type="ECO:0000256" key="7">
    <source>
        <dbReference type="SAM" id="MobiDB-lite"/>
    </source>
</evidence>
<reference evidence="8 9" key="1">
    <citation type="journal article" date="2021" name="bioRxiv">
        <title>The Gossypium anomalum genome as a resource for cotton improvement and evolutionary analysis of hybrid incompatibility.</title>
        <authorList>
            <person name="Grover C.E."/>
            <person name="Yuan D."/>
            <person name="Arick M.A."/>
            <person name="Miller E.R."/>
            <person name="Hu G."/>
            <person name="Peterson D.G."/>
            <person name="Wendel J.F."/>
            <person name="Udall J.A."/>
        </authorList>
    </citation>
    <scope>NUCLEOTIDE SEQUENCE [LARGE SCALE GENOMIC DNA]</scope>
    <source>
        <strain evidence="8">JFW-Udall</strain>
        <tissue evidence="8">Leaf</tissue>
    </source>
</reference>
<protein>
    <recommendedName>
        <fullName evidence="5">FRIGIDA-like protein</fullName>
    </recommendedName>
</protein>
<dbReference type="Proteomes" id="UP000701853">
    <property type="component" value="Chromosome 7"/>
</dbReference>
<feature type="compositionally biased region" description="Polar residues" evidence="7">
    <location>
        <begin position="110"/>
        <end position="125"/>
    </location>
</feature>
<dbReference type="AlphaFoldDB" id="A0A8J5YVX0"/>
<dbReference type="PANTHER" id="PTHR31791">
    <property type="entry name" value="FRIGIDA-LIKE PROTEIN 3-RELATED"/>
    <property type="match status" value="1"/>
</dbReference>
<feature type="coiled-coil region" evidence="6">
    <location>
        <begin position="637"/>
        <end position="664"/>
    </location>
</feature>
<dbReference type="OrthoDB" id="776053at2759"/>
<dbReference type="PANTHER" id="PTHR31791:SF49">
    <property type="entry name" value="INACTIVE PROTEIN FRIGIDA"/>
    <property type="match status" value="1"/>
</dbReference>
<evidence type="ECO:0000313" key="9">
    <source>
        <dbReference type="Proteomes" id="UP000701853"/>
    </source>
</evidence>
<comment type="similarity">
    <text evidence="1 5">Belongs to the Frigida family.</text>
</comment>
<evidence type="ECO:0000256" key="6">
    <source>
        <dbReference type="SAM" id="Coils"/>
    </source>
</evidence>
<keyword evidence="2 5" id="KW-0217">Developmental protein</keyword>
<evidence type="ECO:0000256" key="3">
    <source>
        <dbReference type="ARBA" id="ARBA00022782"/>
    </source>
</evidence>
<feature type="region of interest" description="Disordered" evidence="7">
    <location>
        <begin position="16"/>
        <end position="63"/>
    </location>
</feature>
<feature type="region of interest" description="Disordered" evidence="7">
    <location>
        <begin position="665"/>
        <end position="702"/>
    </location>
</feature>
<evidence type="ECO:0000256" key="1">
    <source>
        <dbReference type="ARBA" id="ARBA00008956"/>
    </source>
</evidence>
<keyword evidence="4 5" id="KW-0287">Flowering</keyword>
<keyword evidence="9" id="KW-1185">Reference proteome</keyword>
<comment type="caution">
    <text evidence="8">The sequence shown here is derived from an EMBL/GenBank/DDBJ whole genome shotgun (WGS) entry which is preliminary data.</text>
</comment>